<feature type="domain" description="F5/8 type C" evidence="2">
    <location>
        <begin position="12"/>
        <end position="158"/>
    </location>
</feature>
<dbReference type="InterPro" id="IPR000421">
    <property type="entry name" value="FA58C"/>
</dbReference>
<evidence type="ECO:0000313" key="3">
    <source>
        <dbReference type="EMBL" id="RSM85722.1"/>
    </source>
</evidence>
<dbReference type="AlphaFoldDB" id="A0A428ZCB8"/>
<feature type="compositionally biased region" description="Basic and acidic residues" evidence="1">
    <location>
        <begin position="484"/>
        <end position="530"/>
    </location>
</feature>
<evidence type="ECO:0000256" key="1">
    <source>
        <dbReference type="SAM" id="MobiDB-lite"/>
    </source>
</evidence>
<gene>
    <name evidence="3" type="ORF">DMH04_16080</name>
</gene>
<dbReference type="PROSITE" id="PS50022">
    <property type="entry name" value="FA58C_3"/>
    <property type="match status" value="1"/>
</dbReference>
<dbReference type="Gene3D" id="2.60.120.260">
    <property type="entry name" value="Galactose-binding domain-like"/>
    <property type="match status" value="1"/>
</dbReference>
<dbReference type="SUPFAM" id="SSF49785">
    <property type="entry name" value="Galactose-binding domain-like"/>
    <property type="match status" value="1"/>
</dbReference>
<protein>
    <recommendedName>
        <fullName evidence="2">F5/8 type C domain-containing protein</fullName>
    </recommendedName>
</protein>
<comment type="caution">
    <text evidence="3">The sequence shown here is derived from an EMBL/GenBank/DDBJ whole genome shotgun (WGS) entry which is preliminary data.</text>
</comment>
<dbReference type="InterPro" id="IPR012334">
    <property type="entry name" value="Pectin_lyas_fold"/>
</dbReference>
<evidence type="ECO:0000313" key="4">
    <source>
        <dbReference type="Proteomes" id="UP000287547"/>
    </source>
</evidence>
<dbReference type="InterPro" id="IPR011050">
    <property type="entry name" value="Pectin_lyase_fold/virulence"/>
</dbReference>
<dbReference type="EMBL" id="QHKI01000011">
    <property type="protein sequence ID" value="RSM85722.1"/>
    <property type="molecule type" value="Genomic_DNA"/>
</dbReference>
<proteinExistence type="predicted"/>
<dbReference type="Proteomes" id="UP000287547">
    <property type="component" value="Unassembled WGS sequence"/>
</dbReference>
<reference evidence="3 4" key="1">
    <citation type="submission" date="2018-05" db="EMBL/GenBank/DDBJ databases">
        <title>Evolution of GPA BGCs.</title>
        <authorList>
            <person name="Waglechner N."/>
            <person name="Wright G.D."/>
        </authorList>
    </citation>
    <scope>NUCLEOTIDE SEQUENCE [LARGE SCALE GENOMIC DNA]</scope>
    <source>
        <strain evidence="3 4">A82846</strain>
    </source>
</reference>
<sequence length="645" mass="69661">MKRACHAVLAGVITAGLLGIPGTVALAAGTPLNIAAVTASTDDGNVAANTLDNNLNTRWSAEGDGVWIRYDLGSSRTIGSVSIAWHKGDTRRDTFDVQLSDDGTSWNTVLAGKVTSGSTVQSQNYDFTDNSARYLRIVGHGNTVNDWTSITETAVFGPGGGADRPKYGTDGKGNPKTEDCTVNTASDPQPAVDRASNGDVVCVKPGDYSRSTLTVNKAITVRANGVVKLKNIVVSGRGATIDGFTVVGGSLDNPSTGIKFSGTGHTIVNNLVNGKHIHYAIACNPDDCASNVLISRNSVTQTNNFGVYLWGGANITVEWNNIYDLWSDEGNDDVDGMRIWGVGHVIRNNYIHDLNVNKGKGKPHADCLQNYQHSSRTDESYDVVVENNYCIRVSGQCLIMQNEHRPTSDIRNYTYRGNVCESFGSQNIELGSISGSVIENNILCGGVDGHVLTFHSTVGDLETTNIKMRNNVIVTAGGSIYADGSKDALTDDTDKRRADRSHGGGRLEEVREQPQRPRAGDEPRRLHEVPRPSPAGRHHRRRHNTPQPELQQGRRRRTTHSRHRDRHRPVRVQLGHAAKLTGSTGRDLRRAEQRLSRRTASPGLEAVPPLRQGGSAPRLTTIALVVLRPASLLCTGNGGLDVAEK</sequence>
<dbReference type="Gene3D" id="2.160.20.10">
    <property type="entry name" value="Single-stranded right-handed beta-helix, Pectin lyase-like"/>
    <property type="match status" value="2"/>
</dbReference>
<organism evidence="3 4">
    <name type="scientific">Kibdelosporangium aridum</name>
    <dbReference type="NCBI Taxonomy" id="2030"/>
    <lineage>
        <taxon>Bacteria</taxon>
        <taxon>Bacillati</taxon>
        <taxon>Actinomycetota</taxon>
        <taxon>Actinomycetes</taxon>
        <taxon>Pseudonocardiales</taxon>
        <taxon>Pseudonocardiaceae</taxon>
        <taxon>Kibdelosporangium</taxon>
    </lineage>
</organism>
<dbReference type="InterPro" id="IPR006626">
    <property type="entry name" value="PbH1"/>
</dbReference>
<feature type="region of interest" description="Disordered" evidence="1">
    <location>
        <begin position="482"/>
        <end position="571"/>
    </location>
</feature>
<evidence type="ECO:0000259" key="2">
    <source>
        <dbReference type="PROSITE" id="PS50022"/>
    </source>
</evidence>
<feature type="compositionally biased region" description="Basic residues" evidence="1">
    <location>
        <begin position="553"/>
        <end position="570"/>
    </location>
</feature>
<name>A0A428ZCB8_KIBAR</name>
<dbReference type="Pfam" id="PF00754">
    <property type="entry name" value="F5_F8_type_C"/>
    <property type="match status" value="1"/>
</dbReference>
<dbReference type="SUPFAM" id="SSF51126">
    <property type="entry name" value="Pectin lyase-like"/>
    <property type="match status" value="1"/>
</dbReference>
<accession>A0A428ZCB8</accession>
<dbReference type="InterPro" id="IPR008979">
    <property type="entry name" value="Galactose-bd-like_sf"/>
</dbReference>
<dbReference type="SMART" id="SM00710">
    <property type="entry name" value="PbH1"/>
    <property type="match status" value="6"/>
</dbReference>
<feature type="region of interest" description="Disordered" evidence="1">
    <location>
        <begin position="593"/>
        <end position="615"/>
    </location>
</feature>
<dbReference type="OrthoDB" id="273319at2"/>